<feature type="domain" description="BTB" evidence="3">
    <location>
        <begin position="815"/>
        <end position="896"/>
    </location>
</feature>
<evidence type="ECO:0000256" key="2">
    <source>
        <dbReference type="SAM" id="MobiDB-lite"/>
    </source>
</evidence>
<sequence>MRAAAAASKAAGKEKSRRKGGGGGAGGGGGEQLLTDQVLSLRARLHLALALGLAKSDGGPKKWQSTDAGIQSHVLKAASAFLGCLTNEMLRLPPIKESISDILIALEGILQSKNVSVLIQATDVSLKLVSSVGNLARQYPVLEIVTCLASQLSANQITIAVSSASTLNCILNTLATARSSIHAEIWEALEKTDAVTSVIGALQNYSPDVHPLNYLMEMMSLLRIILWIWPSSRYHVWSNCNLMGKLAQYCVASEMDVAVRVLKLYAALALCGNGAMVLLNNEDLMAKVGALLGKSNPSIARIEALKFYQILLRSSKGCDLLMAAHYQHIIEGTINAMSRDDERLLTIEGCRTALLVLRYAGDHHRLFWSHAIDDVLYKILTGGCTSSHKANQILCHDKLFNMVSENFMDIHSYVWDILGNLAVHCKNEYLSVRKGQDSALQALIHCICSLAADAMQKSNTMKLSKDVHEPALRAVLMMLLSPSGYILSEASSKLLHVLPLGDDCLNILFTSLESNTTRSITASFDNVKIMSNLMSLAGMVMLQPSNNSLNMRRAVAVLSTIIKECVHNNIHITRPKVVSHLQFCFEGEWEGENIALIYGLMVLFNLLKSINFVCIHCKRNLDVGIVCNDCRDHYSEGLIRVLQNASCQNLSPGPKLYISRILSLFGLCGFPSKLGGKMRRALDDNELADLELLLSNGESLKAHTAIISVRCPKLLPSAKSLGSDGKITDEWGRSFYHVRMSDRVDSCGLKKILEYTYTNSVMVDDDNIKPVRTLAKYCHLKSLQEMLQKEQPRWNSDCPRYDLTAALEPVKCSFSDIILEAQSNEEMKCYHGSCQLSTSHVHCHKIVLSMSCDYLRALFQSGMHESFSEVINVPLGWQALNKLIHWFYSGELPKIDPDCRWRNLNSEEQLSQLRPYAELSSLSEFWFLEGVKEESLSVVTSCLSSTSTAASVEFVVFAAQLGQWEMVEAAVGSVAHLYPKLRDSGQLEQLDDDVLNMLRTEYVSPRGGTVIYSRSSGGLPPWCGAGSHDALAAVRWPSLPGLESHQTAQVIRRGAGRRGEGRDVNVTKQSNAPMRPPETMQREQPQSRARANGRKWPPPRRWRSGIREEQGVPSAKAWQEKRKRTQQQRCALPAAIAASRLQL</sequence>
<evidence type="ECO:0000256" key="1">
    <source>
        <dbReference type="ARBA" id="ARBA00004906"/>
    </source>
</evidence>
<feature type="domain" description="BTB" evidence="3">
    <location>
        <begin position="688"/>
        <end position="765"/>
    </location>
</feature>
<dbReference type="STRING" id="4529.A0A0E0Q1J2"/>
<dbReference type="PANTHER" id="PTHR35918:SF1">
    <property type="entry name" value="BTB DOMAIN-CONTAINING PROTEIN"/>
    <property type="match status" value="1"/>
</dbReference>
<feature type="region of interest" description="Disordered" evidence="2">
    <location>
        <begin position="1053"/>
        <end position="1128"/>
    </location>
</feature>
<comment type="pathway">
    <text evidence="1">Protein modification; protein ubiquitination.</text>
</comment>
<keyword evidence="5" id="KW-1185">Reference proteome</keyword>
<organism evidence="4 5">
    <name type="scientific">Oryza rufipogon</name>
    <name type="common">Brownbeard rice</name>
    <name type="synonym">Asian wild rice</name>
    <dbReference type="NCBI Taxonomy" id="4529"/>
    <lineage>
        <taxon>Eukaryota</taxon>
        <taxon>Viridiplantae</taxon>
        <taxon>Streptophyta</taxon>
        <taxon>Embryophyta</taxon>
        <taxon>Tracheophyta</taxon>
        <taxon>Spermatophyta</taxon>
        <taxon>Magnoliopsida</taxon>
        <taxon>Liliopsida</taxon>
        <taxon>Poales</taxon>
        <taxon>Poaceae</taxon>
        <taxon>BOP clade</taxon>
        <taxon>Oryzoideae</taxon>
        <taxon>Oryzeae</taxon>
        <taxon>Oryzinae</taxon>
        <taxon>Oryza</taxon>
    </lineage>
</organism>
<protein>
    <recommendedName>
        <fullName evidence="3">BTB domain-containing protein</fullName>
    </recommendedName>
</protein>
<dbReference type="EnsemblPlants" id="ORUFI06G26390.1">
    <property type="protein sequence ID" value="ORUFI06G26390.1"/>
    <property type="gene ID" value="ORUFI06G26390"/>
</dbReference>
<dbReference type="AlphaFoldDB" id="A0A0E0Q1J2"/>
<evidence type="ECO:0000259" key="3">
    <source>
        <dbReference type="PROSITE" id="PS50097"/>
    </source>
</evidence>
<evidence type="ECO:0000313" key="5">
    <source>
        <dbReference type="Proteomes" id="UP000008022"/>
    </source>
</evidence>
<proteinExistence type="predicted"/>
<reference evidence="5" key="1">
    <citation type="submission" date="2013-06" db="EMBL/GenBank/DDBJ databases">
        <authorList>
            <person name="Zhao Q."/>
        </authorList>
    </citation>
    <scope>NUCLEOTIDE SEQUENCE</scope>
    <source>
        <strain evidence="5">cv. W1943</strain>
    </source>
</reference>
<dbReference type="eggNOG" id="ENOG502QR8C">
    <property type="taxonomic scope" value="Eukaryota"/>
</dbReference>
<dbReference type="InterPro" id="IPR059007">
    <property type="entry name" value="ARM_At1g04390"/>
</dbReference>
<dbReference type="SUPFAM" id="SSF54695">
    <property type="entry name" value="POZ domain"/>
    <property type="match status" value="2"/>
</dbReference>
<dbReference type="InterPro" id="IPR016024">
    <property type="entry name" value="ARM-type_fold"/>
</dbReference>
<name>A0A0E0Q1J2_ORYRU</name>
<dbReference type="PANTHER" id="PTHR35918">
    <property type="entry name" value="OS06G0674800 PROTEIN"/>
    <property type="match status" value="1"/>
</dbReference>
<feature type="compositionally biased region" description="Basic residues" evidence="2">
    <location>
        <begin position="1091"/>
        <end position="1104"/>
    </location>
</feature>
<reference evidence="4" key="2">
    <citation type="submission" date="2015-06" db="UniProtKB">
        <authorList>
            <consortium name="EnsemblPlants"/>
        </authorList>
    </citation>
    <scope>IDENTIFICATION</scope>
</reference>
<accession>A0A0E0Q1J2</accession>
<dbReference type="Proteomes" id="UP000008022">
    <property type="component" value="Unassembled WGS sequence"/>
</dbReference>
<dbReference type="Pfam" id="PF00651">
    <property type="entry name" value="BTB"/>
    <property type="match status" value="2"/>
</dbReference>
<evidence type="ECO:0000313" key="4">
    <source>
        <dbReference type="EnsemblPlants" id="ORUFI06G26390.1"/>
    </source>
</evidence>
<dbReference type="SMART" id="SM00225">
    <property type="entry name" value="BTB"/>
    <property type="match status" value="2"/>
</dbReference>
<dbReference type="Gene3D" id="3.30.710.10">
    <property type="entry name" value="Potassium Channel Kv1.1, Chain A"/>
    <property type="match status" value="2"/>
</dbReference>
<dbReference type="Gramene" id="ORUFI06G26390.1">
    <property type="protein sequence ID" value="ORUFI06G26390.1"/>
    <property type="gene ID" value="ORUFI06G26390"/>
</dbReference>
<dbReference type="InterPro" id="IPR044953">
    <property type="entry name" value="At1g04390-like"/>
</dbReference>
<dbReference type="SUPFAM" id="SSF48371">
    <property type="entry name" value="ARM repeat"/>
    <property type="match status" value="1"/>
</dbReference>
<dbReference type="OMA" id="CLNILFT"/>
<dbReference type="CDD" id="cd18186">
    <property type="entry name" value="BTB_POZ_ZBTB_KLHL-like"/>
    <property type="match status" value="1"/>
</dbReference>
<dbReference type="InterPro" id="IPR000210">
    <property type="entry name" value="BTB/POZ_dom"/>
</dbReference>
<dbReference type="InterPro" id="IPR011333">
    <property type="entry name" value="SKP1/BTB/POZ_sf"/>
</dbReference>
<feature type="region of interest" description="Disordered" evidence="2">
    <location>
        <begin position="1"/>
        <end position="29"/>
    </location>
</feature>
<feature type="compositionally biased region" description="Low complexity" evidence="2">
    <location>
        <begin position="1"/>
        <end position="10"/>
    </location>
</feature>
<dbReference type="Pfam" id="PF26522">
    <property type="entry name" value="ARM_6"/>
    <property type="match status" value="1"/>
</dbReference>
<dbReference type="PROSITE" id="PS50097">
    <property type="entry name" value="BTB"/>
    <property type="match status" value="2"/>
</dbReference>